<dbReference type="Proteomes" id="UP000001635">
    <property type="component" value="Chromosome"/>
</dbReference>
<name>G0IUT9_CYCMS</name>
<accession>G0IUT9</accession>
<organism evidence="2 3">
    <name type="scientific">Cyclobacterium marinum (strain ATCC 25205 / DSM 745 / LMG 13164 / NCIMB 1802)</name>
    <name type="common">Flectobacillus marinus</name>
    <dbReference type="NCBI Taxonomy" id="880070"/>
    <lineage>
        <taxon>Bacteria</taxon>
        <taxon>Pseudomonadati</taxon>
        <taxon>Bacteroidota</taxon>
        <taxon>Cytophagia</taxon>
        <taxon>Cytophagales</taxon>
        <taxon>Cyclobacteriaceae</taxon>
        <taxon>Cyclobacterium</taxon>
    </lineage>
</organism>
<dbReference type="HOGENOM" id="CLU_2823943_0_0_10"/>
<keyword evidence="3" id="KW-1185">Reference proteome</keyword>
<evidence type="ECO:0000313" key="2">
    <source>
        <dbReference type="EMBL" id="AEL25481.1"/>
    </source>
</evidence>
<evidence type="ECO:0000256" key="1">
    <source>
        <dbReference type="SAM" id="Phobius"/>
    </source>
</evidence>
<dbReference type="STRING" id="880070.Cycma_1727"/>
<protein>
    <submittedName>
        <fullName evidence="2">Uncharacterized protein</fullName>
    </submittedName>
</protein>
<sequence length="66" mass="8038">MNELIFYSLLLIVVLGHLIMASFFYRQISKTDKLSFHEKNQWRLKALIFPIGYWYLFKRRVNGIKK</sequence>
<keyword evidence="1" id="KW-0812">Transmembrane</keyword>
<dbReference type="KEGG" id="cmr:Cycma_1727"/>
<dbReference type="AlphaFoldDB" id="G0IUT9"/>
<keyword evidence="1" id="KW-1133">Transmembrane helix</keyword>
<evidence type="ECO:0000313" key="3">
    <source>
        <dbReference type="Proteomes" id="UP000001635"/>
    </source>
</evidence>
<dbReference type="EMBL" id="CP002955">
    <property type="protein sequence ID" value="AEL25481.1"/>
    <property type="molecule type" value="Genomic_DNA"/>
</dbReference>
<keyword evidence="1" id="KW-0472">Membrane</keyword>
<gene>
    <name evidence="2" type="ordered locus">Cycma_1727</name>
</gene>
<feature type="transmembrane region" description="Helical" evidence="1">
    <location>
        <begin position="6"/>
        <end position="25"/>
    </location>
</feature>
<reference evidence="3" key="1">
    <citation type="submission" date="2011-07" db="EMBL/GenBank/DDBJ databases">
        <title>The complete genome of Cyclobacterium marinum DSM 745.</title>
        <authorList>
            <person name="Lucas S."/>
            <person name="Han J."/>
            <person name="Lapidus A."/>
            <person name="Bruce D."/>
            <person name="Goodwin L."/>
            <person name="Pitluck S."/>
            <person name="Peters L."/>
            <person name="Kyrpides N."/>
            <person name="Mavromatis K."/>
            <person name="Ivanova N."/>
            <person name="Ovchinnikova G."/>
            <person name="Chertkov O."/>
            <person name="Detter J.C."/>
            <person name="Tapia R."/>
            <person name="Han C."/>
            <person name="Land M."/>
            <person name="Hauser L."/>
            <person name="Markowitz V."/>
            <person name="Cheng J.-F."/>
            <person name="Hugenholtz P."/>
            <person name="Woyke T."/>
            <person name="Wu D."/>
            <person name="Tindall B."/>
            <person name="Schuetze A."/>
            <person name="Brambilla E."/>
            <person name="Klenk H.-P."/>
            <person name="Eisen J.A."/>
        </authorList>
    </citation>
    <scope>NUCLEOTIDE SEQUENCE [LARGE SCALE GENOMIC DNA]</scope>
    <source>
        <strain evidence="3">ATCC 25205 / DSM 745 / LMG 13164 / NCIMB 1802</strain>
    </source>
</reference>
<proteinExistence type="predicted"/>